<keyword evidence="1" id="KW-0560">Oxidoreductase</keyword>
<accession>A0ACC1KWD6</accession>
<sequence length="229" mass="24928">MEQTANDHAKRLLELSVDSEAQKRLRAAADDDVPKRSCIIGRPAPGFQAAAVLGDGTLGSVSLEDYCGRYLLLLFYPADYTFVCPTELAGFGDRASELAALGCDLLACSTDSQFVHHNWRLQPRHEGGVRGIAVPMLADTTRAISRSYGVLCEEAGVAFRGLFLIDRAQVLRVAIVNDLPVGRSVDEALRLVQALRHTDEHGEVCPAGWRPGAPAIVPSIAELKRFFRE</sequence>
<keyword evidence="1" id="KW-0575">Peroxidase</keyword>
<evidence type="ECO:0000313" key="2">
    <source>
        <dbReference type="Proteomes" id="UP001140087"/>
    </source>
</evidence>
<organism evidence="1 2">
    <name type="scientific">Coemansia helicoidea</name>
    <dbReference type="NCBI Taxonomy" id="1286919"/>
    <lineage>
        <taxon>Eukaryota</taxon>
        <taxon>Fungi</taxon>
        <taxon>Fungi incertae sedis</taxon>
        <taxon>Zoopagomycota</taxon>
        <taxon>Kickxellomycotina</taxon>
        <taxon>Kickxellomycetes</taxon>
        <taxon>Kickxellales</taxon>
        <taxon>Kickxellaceae</taxon>
        <taxon>Coemansia</taxon>
    </lineage>
</organism>
<protein>
    <submittedName>
        <fullName evidence="1">Peroxiredoxin-2</fullName>
        <ecNumber evidence="1">1.11.1.24</ecNumber>
    </submittedName>
</protein>
<name>A0ACC1KWD6_9FUNG</name>
<reference evidence="1" key="1">
    <citation type="submission" date="2022-07" db="EMBL/GenBank/DDBJ databases">
        <title>Phylogenomic reconstructions and comparative analyses of Kickxellomycotina fungi.</title>
        <authorList>
            <person name="Reynolds N.K."/>
            <person name="Stajich J.E."/>
            <person name="Barry K."/>
            <person name="Grigoriev I.V."/>
            <person name="Crous P."/>
            <person name="Smith M.E."/>
        </authorList>
    </citation>
    <scope>NUCLEOTIDE SEQUENCE</scope>
    <source>
        <strain evidence="1">BCRC 34780</strain>
    </source>
</reference>
<evidence type="ECO:0000313" key="1">
    <source>
        <dbReference type="EMBL" id="KAJ2796224.1"/>
    </source>
</evidence>
<proteinExistence type="predicted"/>
<dbReference type="Proteomes" id="UP001140087">
    <property type="component" value="Unassembled WGS sequence"/>
</dbReference>
<gene>
    <name evidence="1" type="primary">PRDX2</name>
    <name evidence="1" type="ORF">H4R21_004800</name>
</gene>
<keyword evidence="2" id="KW-1185">Reference proteome</keyword>
<dbReference type="EC" id="1.11.1.24" evidence="1"/>
<dbReference type="EMBL" id="JANBUN010001939">
    <property type="protein sequence ID" value="KAJ2796224.1"/>
    <property type="molecule type" value="Genomic_DNA"/>
</dbReference>
<comment type="caution">
    <text evidence="1">The sequence shown here is derived from an EMBL/GenBank/DDBJ whole genome shotgun (WGS) entry which is preliminary data.</text>
</comment>